<feature type="transmembrane region" description="Helical" evidence="1">
    <location>
        <begin position="154"/>
        <end position="175"/>
    </location>
</feature>
<dbReference type="AlphaFoldDB" id="K9W895"/>
<proteinExistence type="predicted"/>
<keyword evidence="1" id="KW-0472">Membrane</keyword>
<dbReference type="GO" id="GO:0016747">
    <property type="term" value="F:acyltransferase activity, transferring groups other than amino-acyl groups"/>
    <property type="evidence" value="ECO:0007669"/>
    <property type="project" value="InterPro"/>
</dbReference>
<feature type="domain" description="Acyltransferase 3" evidence="2">
    <location>
        <begin position="8"/>
        <end position="357"/>
    </location>
</feature>
<dbReference type="Proteomes" id="UP000010471">
    <property type="component" value="Chromosome"/>
</dbReference>
<feature type="transmembrane region" description="Helical" evidence="1">
    <location>
        <begin position="302"/>
        <end position="320"/>
    </location>
</feature>
<sequence length="383" mass="44031">MNSKSHFTWIDFLRGISAFGIVLYHVRVDLWVGWVAISTQPESFSFFDRAVALLSIPIPFLRPSVMLFFLVSGFGIHYSYSALGRLWELKSYSIRRLLRIYPPYIAAVIGCILIEWILRVQFNQEVSPIAKVWQTVFMVQNYSPDAGQMYTNPALWSLPIEVELYVAYPIFYWLLRRYGIKWSMFAVAIVSIGALVIALGPNLQNYNNTLVENGGHFAVYWIIWCAGALLAEWTGKDKLPKWQPWWWGVMALTFVIGIAVTLLKLFIVIQELIWGGFYFTLMLWGMTQPDPLGFLSDRMKKIFSFLGLISYSLYLINYPLFRLCGEIWLSLFGTKPANFLIPLLFSVLCIPIAYAFYLAVEAPSYRLAKKLANPGRKPRTVQS</sequence>
<dbReference type="InterPro" id="IPR002656">
    <property type="entry name" value="Acyl_transf_3_dom"/>
</dbReference>
<name>K9W895_9CYAN</name>
<keyword evidence="1" id="KW-1133">Transmembrane helix</keyword>
<feature type="transmembrane region" description="Helical" evidence="1">
    <location>
        <begin position="245"/>
        <end position="267"/>
    </location>
</feature>
<feature type="transmembrane region" description="Helical" evidence="1">
    <location>
        <begin position="215"/>
        <end position="233"/>
    </location>
</feature>
<feature type="transmembrane region" description="Helical" evidence="1">
    <location>
        <begin position="273"/>
        <end position="295"/>
    </location>
</feature>
<dbReference type="KEGG" id="mic:Mic7113_0106"/>
<keyword evidence="3" id="KW-0808">Transferase</keyword>
<keyword evidence="1" id="KW-0812">Transmembrane</keyword>
<evidence type="ECO:0000256" key="1">
    <source>
        <dbReference type="SAM" id="Phobius"/>
    </source>
</evidence>
<feature type="transmembrane region" description="Helical" evidence="1">
    <location>
        <begin position="101"/>
        <end position="118"/>
    </location>
</feature>
<dbReference type="RefSeq" id="WP_015180210.1">
    <property type="nucleotide sequence ID" value="NC_019738.1"/>
</dbReference>
<dbReference type="PANTHER" id="PTHR23028">
    <property type="entry name" value="ACETYLTRANSFERASE"/>
    <property type="match status" value="1"/>
</dbReference>
<evidence type="ECO:0000313" key="4">
    <source>
        <dbReference type="Proteomes" id="UP000010471"/>
    </source>
</evidence>
<gene>
    <name evidence="3" type="ORF">Mic7113_0106</name>
</gene>
<evidence type="ECO:0000313" key="3">
    <source>
        <dbReference type="EMBL" id="AFZ16046.1"/>
    </source>
</evidence>
<keyword evidence="4" id="KW-1185">Reference proteome</keyword>
<dbReference type="OrthoDB" id="439502at2"/>
<protein>
    <submittedName>
        <fullName evidence="3">Putative acyltransferase</fullName>
    </submittedName>
</protein>
<dbReference type="InterPro" id="IPR050879">
    <property type="entry name" value="Acyltransferase_3"/>
</dbReference>
<dbReference type="eggNOG" id="COG1835">
    <property type="taxonomic scope" value="Bacteria"/>
</dbReference>
<organism evidence="3 4">
    <name type="scientific">Allocoleopsis franciscana PCC 7113</name>
    <dbReference type="NCBI Taxonomy" id="1173027"/>
    <lineage>
        <taxon>Bacteria</taxon>
        <taxon>Bacillati</taxon>
        <taxon>Cyanobacteriota</taxon>
        <taxon>Cyanophyceae</taxon>
        <taxon>Coleofasciculales</taxon>
        <taxon>Coleofasciculaceae</taxon>
        <taxon>Allocoleopsis</taxon>
        <taxon>Allocoleopsis franciscana</taxon>
    </lineage>
</organism>
<feature type="transmembrane region" description="Helical" evidence="1">
    <location>
        <begin position="12"/>
        <end position="37"/>
    </location>
</feature>
<evidence type="ECO:0000259" key="2">
    <source>
        <dbReference type="Pfam" id="PF01757"/>
    </source>
</evidence>
<dbReference type="HOGENOM" id="CLU_005679_14_0_3"/>
<feature type="transmembrane region" description="Helical" evidence="1">
    <location>
        <begin position="182"/>
        <end position="203"/>
    </location>
</feature>
<dbReference type="Pfam" id="PF01757">
    <property type="entry name" value="Acyl_transf_3"/>
    <property type="match status" value="1"/>
</dbReference>
<keyword evidence="3" id="KW-0012">Acyltransferase</keyword>
<accession>K9W895</accession>
<reference evidence="3 4" key="1">
    <citation type="submission" date="2012-06" db="EMBL/GenBank/DDBJ databases">
        <title>Finished chromosome of genome of Microcoleus sp. PCC 7113.</title>
        <authorList>
            <consortium name="US DOE Joint Genome Institute"/>
            <person name="Gugger M."/>
            <person name="Coursin T."/>
            <person name="Rippka R."/>
            <person name="Tandeau De Marsac N."/>
            <person name="Huntemann M."/>
            <person name="Wei C.-L."/>
            <person name="Han J."/>
            <person name="Detter J.C."/>
            <person name="Han C."/>
            <person name="Tapia R."/>
            <person name="Chen A."/>
            <person name="Kyrpides N."/>
            <person name="Mavromatis K."/>
            <person name="Markowitz V."/>
            <person name="Szeto E."/>
            <person name="Ivanova N."/>
            <person name="Pagani I."/>
            <person name="Pati A."/>
            <person name="Goodwin L."/>
            <person name="Nordberg H.P."/>
            <person name="Cantor M.N."/>
            <person name="Hua S.X."/>
            <person name="Woyke T."/>
            <person name="Kerfeld C.A."/>
        </authorList>
    </citation>
    <scope>NUCLEOTIDE SEQUENCE [LARGE SCALE GENOMIC DNA]</scope>
    <source>
        <strain evidence="3 4">PCC 7113</strain>
    </source>
</reference>
<dbReference type="EMBL" id="CP003630">
    <property type="protein sequence ID" value="AFZ16046.1"/>
    <property type="molecule type" value="Genomic_DNA"/>
</dbReference>
<dbReference type="STRING" id="1173027.Mic7113_0106"/>
<feature type="transmembrane region" description="Helical" evidence="1">
    <location>
        <begin position="60"/>
        <end position="80"/>
    </location>
</feature>
<feature type="transmembrane region" description="Helical" evidence="1">
    <location>
        <begin position="340"/>
        <end position="360"/>
    </location>
</feature>